<feature type="domain" description="DUF8168" evidence="1">
    <location>
        <begin position="122"/>
        <end position="236"/>
    </location>
</feature>
<reference evidence="3 4" key="2">
    <citation type="submission" date="2011-04" db="EMBL/GenBank/DDBJ databases">
        <title>Complete sequence of chromosome of Alicycliphilus denitrificans K601.</title>
        <authorList>
            <consortium name="US DOE Joint Genome Institute"/>
            <person name="Lucas S."/>
            <person name="Han J."/>
            <person name="Lapidus A."/>
            <person name="Cheng J.-F."/>
            <person name="Goodwin L."/>
            <person name="Pitluck S."/>
            <person name="Peters L."/>
            <person name="Zeytun A."/>
            <person name="Detter J.C."/>
            <person name="Han C."/>
            <person name="Tapia R."/>
            <person name="Land M."/>
            <person name="Hauser L."/>
            <person name="Kyrpides N."/>
            <person name="Ivanova N."/>
            <person name="Mikhailova N."/>
            <person name="Pagani I."/>
            <person name="Oosterkamp M."/>
            <person name="Pieper D."/>
            <person name="van Berkel W."/>
            <person name="Langenhoff A."/>
            <person name="Smidt H."/>
            <person name="Stams A."/>
            <person name="Woyke T."/>
        </authorList>
    </citation>
    <scope>NUCLEOTIDE SEQUENCE [LARGE SCALE GENOMIC DNA]</scope>
    <source>
        <strain evidence="4">DSM 14773 / CIP 107495 / K601</strain>
    </source>
</reference>
<sequence length="238" mass="26639">MEPYLFYGVVLPERAQLTLQFSVGFSHIASGVEGTAKVSIILNQVAVTVESEHKWGIFDLRNVVKNIVQNHLAMVGYLMGYAYDFEVTRVLNQGREIDYVFGIDIPCLTERNKKIDLGVALASLREKTAGENGVFLNRCFSDLASSMKHADDTAFYCYRAIESLRHHCAAVHGLSDANKTTQWEKFRQVSGCTEEVLRQIKVAADPLRHGEVLGGSSEDREKLFMATWDVVDGYLRGV</sequence>
<dbReference type="AlphaFoldDB" id="F4GE67"/>
<keyword evidence="4" id="KW-1185">Reference proteome</keyword>
<name>F4GE67_ALIDK</name>
<protein>
    <submittedName>
        <fullName evidence="3">Uncharacterized protein</fullName>
    </submittedName>
</protein>
<evidence type="ECO:0000259" key="1">
    <source>
        <dbReference type="Pfam" id="PF26504"/>
    </source>
</evidence>
<dbReference type="EMBL" id="CP002657">
    <property type="protein sequence ID" value="AEB86029.1"/>
    <property type="molecule type" value="Genomic_DNA"/>
</dbReference>
<dbReference type="Proteomes" id="UP000007938">
    <property type="component" value="Chromosome"/>
</dbReference>
<dbReference type="InterPro" id="IPR059013">
    <property type="entry name" value="DUF8168_N"/>
</dbReference>
<evidence type="ECO:0000313" key="3">
    <source>
        <dbReference type="EMBL" id="AEB86029.1"/>
    </source>
</evidence>
<evidence type="ECO:0000313" key="4">
    <source>
        <dbReference type="Proteomes" id="UP000007938"/>
    </source>
</evidence>
<feature type="domain" description="DUF8168" evidence="2">
    <location>
        <begin position="4"/>
        <end position="101"/>
    </location>
</feature>
<dbReference type="HOGENOM" id="CLU_1163947_0_0_4"/>
<dbReference type="InterPro" id="IPR059012">
    <property type="entry name" value="DUF8168_C"/>
</dbReference>
<evidence type="ECO:0000259" key="2">
    <source>
        <dbReference type="Pfam" id="PF26505"/>
    </source>
</evidence>
<dbReference type="eggNOG" id="ENOG5033GIS">
    <property type="taxonomic scope" value="Bacteria"/>
</dbReference>
<dbReference type="KEGG" id="adk:Alide2_3704"/>
<dbReference type="RefSeq" id="WP_013722862.1">
    <property type="nucleotide sequence ID" value="NC_015422.1"/>
</dbReference>
<organism evidence="3 4">
    <name type="scientific">Alicycliphilus denitrificans (strain DSM 14773 / CIP 107495 / K601)</name>
    <dbReference type="NCBI Taxonomy" id="596154"/>
    <lineage>
        <taxon>Bacteria</taxon>
        <taxon>Pseudomonadati</taxon>
        <taxon>Pseudomonadota</taxon>
        <taxon>Betaproteobacteria</taxon>
        <taxon>Burkholderiales</taxon>
        <taxon>Comamonadaceae</taxon>
        <taxon>Alicycliphilus</taxon>
    </lineage>
</organism>
<proteinExistence type="predicted"/>
<dbReference type="Pfam" id="PF26505">
    <property type="entry name" value="DUF8168_N"/>
    <property type="match status" value="1"/>
</dbReference>
<reference evidence="3 4" key="1">
    <citation type="journal article" date="2011" name="J. Bacteriol.">
        <title>Genome Sequences of Alicycliphilus denitrificans Strains BC and K601T.</title>
        <authorList>
            <person name="Oosterkamp M.J."/>
            <person name="Veuskens T."/>
            <person name="Plugge C.M."/>
            <person name="Langenhoff A.A."/>
            <person name="Gerritse J."/>
            <person name="van Berkel W.J."/>
            <person name="Pieper D.H."/>
            <person name="Junca H."/>
            <person name="Goodwin L.A."/>
            <person name="Daligault H.E."/>
            <person name="Bruce D.C."/>
            <person name="Detter J.C."/>
            <person name="Tapia R."/>
            <person name="Han C.S."/>
            <person name="Land M.L."/>
            <person name="Hauser L.J."/>
            <person name="Smidt H."/>
            <person name="Stams A.J."/>
        </authorList>
    </citation>
    <scope>NUCLEOTIDE SEQUENCE [LARGE SCALE GENOMIC DNA]</scope>
    <source>
        <strain evidence="4">DSM 14773 / CIP 107495 / K601</strain>
    </source>
</reference>
<gene>
    <name evidence="3" type="ordered locus">Alide2_3704</name>
</gene>
<dbReference type="OrthoDB" id="4775541at2"/>
<dbReference type="Pfam" id="PF26504">
    <property type="entry name" value="DUF8168_C"/>
    <property type="match status" value="1"/>
</dbReference>
<accession>F4GE67</accession>